<organism evidence="3 4">
    <name type="scientific">Streptomyces glaucus</name>
    <dbReference type="NCBI Taxonomy" id="284029"/>
    <lineage>
        <taxon>Bacteria</taxon>
        <taxon>Bacillati</taxon>
        <taxon>Actinomycetota</taxon>
        <taxon>Actinomycetes</taxon>
        <taxon>Kitasatosporales</taxon>
        <taxon>Streptomycetaceae</taxon>
        <taxon>Streptomyces</taxon>
    </lineage>
</organism>
<dbReference type="InterPro" id="IPR007278">
    <property type="entry name" value="DUF397"/>
</dbReference>
<dbReference type="Proteomes" id="UP001500460">
    <property type="component" value="Unassembled WGS sequence"/>
</dbReference>
<dbReference type="RefSeq" id="WP_344599303.1">
    <property type="nucleotide sequence ID" value="NZ_BAAATK010000001.1"/>
</dbReference>
<dbReference type="EMBL" id="BAAATK010000001">
    <property type="protein sequence ID" value="GAA2419800.1"/>
    <property type="molecule type" value="Genomic_DNA"/>
</dbReference>
<sequence length="78" mass="8179">MTASPQSVSEPRWFKSSHSGGNATECVECARVPHGTLIRDSKRATGPVVPVGSEAWRRFVGAVGRGGLPARLETACSA</sequence>
<keyword evidence="4" id="KW-1185">Reference proteome</keyword>
<feature type="region of interest" description="Disordered" evidence="1">
    <location>
        <begin position="1"/>
        <end position="22"/>
    </location>
</feature>
<reference evidence="3 4" key="1">
    <citation type="journal article" date="2019" name="Int. J. Syst. Evol. Microbiol.">
        <title>The Global Catalogue of Microorganisms (GCM) 10K type strain sequencing project: providing services to taxonomists for standard genome sequencing and annotation.</title>
        <authorList>
            <consortium name="The Broad Institute Genomics Platform"/>
            <consortium name="The Broad Institute Genome Sequencing Center for Infectious Disease"/>
            <person name="Wu L."/>
            <person name="Ma J."/>
        </authorList>
    </citation>
    <scope>NUCLEOTIDE SEQUENCE [LARGE SCALE GENOMIC DNA]</scope>
    <source>
        <strain evidence="3 4">JCM 6922</strain>
    </source>
</reference>
<gene>
    <name evidence="3" type="ORF">GCM10010421_00950</name>
</gene>
<protein>
    <recommendedName>
        <fullName evidence="2">DUF397 domain-containing protein</fullName>
    </recommendedName>
</protein>
<evidence type="ECO:0000313" key="3">
    <source>
        <dbReference type="EMBL" id="GAA2419800.1"/>
    </source>
</evidence>
<accession>A0ABN3J393</accession>
<dbReference type="Pfam" id="PF04149">
    <property type="entry name" value="DUF397"/>
    <property type="match status" value="1"/>
</dbReference>
<evidence type="ECO:0000313" key="4">
    <source>
        <dbReference type="Proteomes" id="UP001500460"/>
    </source>
</evidence>
<feature type="domain" description="DUF397" evidence="2">
    <location>
        <begin position="12"/>
        <end position="63"/>
    </location>
</feature>
<proteinExistence type="predicted"/>
<name>A0ABN3J393_9ACTN</name>
<evidence type="ECO:0000259" key="2">
    <source>
        <dbReference type="Pfam" id="PF04149"/>
    </source>
</evidence>
<comment type="caution">
    <text evidence="3">The sequence shown here is derived from an EMBL/GenBank/DDBJ whole genome shotgun (WGS) entry which is preliminary data.</text>
</comment>
<evidence type="ECO:0000256" key="1">
    <source>
        <dbReference type="SAM" id="MobiDB-lite"/>
    </source>
</evidence>